<name>A0A655DQR1_SALET</name>
<proteinExistence type="predicted"/>
<dbReference type="Proteomes" id="UP000042394">
    <property type="component" value="Unassembled WGS sequence"/>
</dbReference>
<evidence type="ECO:0000313" key="2">
    <source>
        <dbReference type="Proteomes" id="UP000042394"/>
    </source>
</evidence>
<evidence type="ECO:0000313" key="1">
    <source>
        <dbReference type="EMBL" id="CNU82315.1"/>
    </source>
</evidence>
<protein>
    <submittedName>
        <fullName evidence="1">Uncharacterized protein</fullName>
    </submittedName>
</protein>
<sequence>MHIDAKPRRANAFRPFTRLNPFCDVYHAAGSGQHQRHHRIGNGFRQNGRRVHQDYFAGSKGVHLDIIVSHRDGRRRA</sequence>
<dbReference type="EMBL" id="CQPD01000041">
    <property type="protein sequence ID" value="CNU82315.1"/>
    <property type="molecule type" value="Genomic_DNA"/>
</dbReference>
<dbReference type="AlphaFoldDB" id="A0A655DQR1"/>
<gene>
    <name evidence="1" type="ORF">ERS008207_03569</name>
</gene>
<accession>A0A655DQR1</accession>
<organism evidence="1 2">
    <name type="scientific">Salmonella enterica subsp. enterica serovar Bovismorbificans</name>
    <dbReference type="NCBI Taxonomy" id="58097"/>
    <lineage>
        <taxon>Bacteria</taxon>
        <taxon>Pseudomonadati</taxon>
        <taxon>Pseudomonadota</taxon>
        <taxon>Gammaproteobacteria</taxon>
        <taxon>Enterobacterales</taxon>
        <taxon>Enterobacteriaceae</taxon>
        <taxon>Salmonella</taxon>
    </lineage>
</organism>
<reference evidence="1 2" key="1">
    <citation type="submission" date="2015-03" db="EMBL/GenBank/DDBJ databases">
        <authorList>
            <consortium name="Pathogen Informatics"/>
        </authorList>
    </citation>
    <scope>NUCLEOTIDE SEQUENCE [LARGE SCALE GENOMIC DNA]</scope>
    <source>
        <strain evidence="1 2">D4891</strain>
    </source>
</reference>